<dbReference type="PROSITE" id="PS50835">
    <property type="entry name" value="IG_LIKE"/>
    <property type="match status" value="2"/>
</dbReference>
<evidence type="ECO:0000313" key="10">
    <source>
        <dbReference type="EnsemblMetazoa" id="XP_029348726.1"/>
    </source>
</evidence>
<dbReference type="InterPro" id="IPR003598">
    <property type="entry name" value="Ig_sub2"/>
</dbReference>
<dbReference type="EnsemblMetazoa" id="XM_029492866.1">
    <property type="protein sequence ID" value="XP_029348726.1"/>
    <property type="gene ID" value="LOC100166398"/>
</dbReference>
<keyword evidence="5" id="KW-0472">Membrane</keyword>
<dbReference type="InterPro" id="IPR051170">
    <property type="entry name" value="Neural/epithelial_adhesion"/>
</dbReference>
<evidence type="ECO:0000256" key="4">
    <source>
        <dbReference type="ARBA" id="ARBA00022737"/>
    </source>
</evidence>
<keyword evidence="4" id="KW-0677">Repeat</keyword>
<dbReference type="InterPro" id="IPR036179">
    <property type="entry name" value="Ig-like_dom_sf"/>
</dbReference>
<keyword evidence="6" id="KW-1015">Disulfide bond</keyword>
<dbReference type="PANTHER" id="PTHR12231">
    <property type="entry name" value="CTX-RELATED TYPE I TRANSMEMBRANE PROTEIN"/>
    <property type="match status" value="1"/>
</dbReference>
<dbReference type="Pfam" id="PF07686">
    <property type="entry name" value="V-set"/>
    <property type="match status" value="1"/>
</dbReference>
<dbReference type="PANTHER" id="PTHR12231:SF220">
    <property type="entry name" value="LACHESIN"/>
    <property type="match status" value="1"/>
</dbReference>
<accession>A0A8R2JXD6</accession>
<evidence type="ECO:0000256" key="7">
    <source>
        <dbReference type="ARBA" id="ARBA00023180"/>
    </source>
</evidence>
<dbReference type="SUPFAM" id="SSF48726">
    <property type="entry name" value="Immunoglobulin"/>
    <property type="match status" value="3"/>
</dbReference>
<dbReference type="InterPro" id="IPR013783">
    <property type="entry name" value="Ig-like_fold"/>
</dbReference>
<dbReference type="AlphaFoldDB" id="A0A8R2JXD6"/>
<dbReference type="GO" id="GO:0005886">
    <property type="term" value="C:plasma membrane"/>
    <property type="evidence" value="ECO:0007669"/>
    <property type="project" value="UniProtKB-SubCell"/>
</dbReference>
<dbReference type="KEGG" id="api:100166398"/>
<evidence type="ECO:0000313" key="11">
    <source>
        <dbReference type="Proteomes" id="UP000007819"/>
    </source>
</evidence>
<dbReference type="InterPro" id="IPR013106">
    <property type="entry name" value="Ig_V-set"/>
</dbReference>
<dbReference type="FunFam" id="2.60.40.10:FF:000328">
    <property type="entry name" value="CLUMA_CG000981, isoform A"/>
    <property type="match status" value="1"/>
</dbReference>
<dbReference type="SMART" id="SM00408">
    <property type="entry name" value="IGc2"/>
    <property type="match status" value="2"/>
</dbReference>
<keyword evidence="8" id="KW-0393">Immunoglobulin domain</keyword>
<evidence type="ECO:0000256" key="5">
    <source>
        <dbReference type="ARBA" id="ARBA00023136"/>
    </source>
</evidence>
<dbReference type="RefSeq" id="XP_029348726.1">
    <property type="nucleotide sequence ID" value="XM_029492866.1"/>
</dbReference>
<dbReference type="OrthoDB" id="6244967at2759"/>
<feature type="domain" description="Ig-like" evidence="9">
    <location>
        <begin position="140"/>
        <end position="224"/>
    </location>
</feature>
<keyword evidence="11" id="KW-1185">Reference proteome</keyword>
<dbReference type="InterPro" id="IPR003599">
    <property type="entry name" value="Ig_sub"/>
</dbReference>
<evidence type="ECO:0000256" key="6">
    <source>
        <dbReference type="ARBA" id="ARBA00023157"/>
    </source>
</evidence>
<dbReference type="Pfam" id="PF13927">
    <property type="entry name" value="Ig_3"/>
    <property type="match status" value="1"/>
</dbReference>
<dbReference type="GeneID" id="100166398"/>
<keyword evidence="7" id="KW-0325">Glycoprotein</keyword>
<evidence type="ECO:0000256" key="3">
    <source>
        <dbReference type="ARBA" id="ARBA00022729"/>
    </source>
</evidence>
<reference evidence="10" key="2">
    <citation type="submission" date="2022-06" db="UniProtKB">
        <authorList>
            <consortium name="EnsemblMetazoa"/>
        </authorList>
    </citation>
    <scope>IDENTIFICATION</scope>
</reference>
<proteinExistence type="predicted"/>
<comment type="subcellular location">
    <subcellularLocation>
        <location evidence="1">Cell membrane</location>
    </subcellularLocation>
</comment>
<protein>
    <recommendedName>
        <fullName evidence="9">Ig-like domain-containing protein</fullName>
    </recommendedName>
</protein>
<evidence type="ECO:0000259" key="9">
    <source>
        <dbReference type="PROSITE" id="PS50835"/>
    </source>
</evidence>
<dbReference type="Proteomes" id="UP000007819">
    <property type="component" value="Chromosome X"/>
</dbReference>
<evidence type="ECO:0000256" key="1">
    <source>
        <dbReference type="ARBA" id="ARBA00004236"/>
    </source>
</evidence>
<dbReference type="Gene3D" id="2.60.40.10">
    <property type="entry name" value="Immunoglobulins"/>
    <property type="match status" value="3"/>
</dbReference>
<feature type="domain" description="Ig-like" evidence="9">
    <location>
        <begin position="28"/>
        <end position="135"/>
    </location>
</feature>
<dbReference type="GO" id="GO:0043005">
    <property type="term" value="C:neuron projection"/>
    <property type="evidence" value="ECO:0007669"/>
    <property type="project" value="TreeGrafter"/>
</dbReference>
<evidence type="ECO:0000256" key="2">
    <source>
        <dbReference type="ARBA" id="ARBA00022475"/>
    </source>
</evidence>
<evidence type="ECO:0000256" key="8">
    <source>
        <dbReference type="ARBA" id="ARBA00023319"/>
    </source>
</evidence>
<dbReference type="SMART" id="SM00409">
    <property type="entry name" value="IG"/>
    <property type="match status" value="2"/>
</dbReference>
<sequence>MARITTFGQYTEFRRPDYYKHSYSQMKPIITHISQNQIKDIGGTAEMACTVSNPSNYYVLWTKLDLKKSIEPFLISFKNTLNVKDSRLSIRQDSMMNEIRYTLQINDIQEVDTGIYRCQIVIGLHDIISAEVELKVRGPPMIHDNSTSSMVVMEGQQVTLKCYARGYPSPRIYWKRENNGISLASPSIFMGNIWKIPAIRKDDRGSYTCIAANGFGKPTRRRIAIQVEFAPIITVPKRNLGKSLHGNMDISCNIEAYPSPAIIWINNNVQLSNNQHYRLVPTYLIVEGL</sequence>
<keyword evidence="3" id="KW-0732">Signal</keyword>
<dbReference type="InterPro" id="IPR007110">
    <property type="entry name" value="Ig-like_dom"/>
</dbReference>
<keyword evidence="2" id="KW-1003">Cell membrane</keyword>
<reference evidence="11" key="1">
    <citation type="submission" date="2010-06" db="EMBL/GenBank/DDBJ databases">
        <authorList>
            <person name="Jiang H."/>
            <person name="Abraham K."/>
            <person name="Ali S."/>
            <person name="Alsbrooks S.L."/>
            <person name="Anim B.N."/>
            <person name="Anosike U.S."/>
            <person name="Attaway T."/>
            <person name="Bandaranaike D.P."/>
            <person name="Battles P.K."/>
            <person name="Bell S.N."/>
            <person name="Bell A.V."/>
            <person name="Beltran B."/>
            <person name="Bickham C."/>
            <person name="Bustamante Y."/>
            <person name="Caleb T."/>
            <person name="Canada A."/>
            <person name="Cardenas V."/>
            <person name="Carter K."/>
            <person name="Chacko J."/>
            <person name="Chandrabose M.N."/>
            <person name="Chavez D."/>
            <person name="Chavez A."/>
            <person name="Chen L."/>
            <person name="Chu H.-S."/>
            <person name="Claassen K.J."/>
            <person name="Cockrell R."/>
            <person name="Collins M."/>
            <person name="Cooper J.A."/>
            <person name="Cree A."/>
            <person name="Curry S.M."/>
            <person name="Da Y."/>
            <person name="Dao M.D."/>
            <person name="Das B."/>
            <person name="Davila M.-L."/>
            <person name="Davy-Carroll L."/>
            <person name="Denson S."/>
            <person name="Dinh H."/>
            <person name="Ebong V.E."/>
            <person name="Edwards J.R."/>
            <person name="Egan A."/>
            <person name="El-Daye J."/>
            <person name="Escobedo L."/>
            <person name="Fernandez S."/>
            <person name="Fernando P.R."/>
            <person name="Flagg N."/>
            <person name="Forbes L.D."/>
            <person name="Fowler R.G."/>
            <person name="Fu Q."/>
            <person name="Gabisi R.A."/>
            <person name="Ganer J."/>
            <person name="Garbino Pronczuk A."/>
            <person name="Garcia R.M."/>
            <person name="Garner T."/>
            <person name="Garrett T.E."/>
            <person name="Gonzalez D.A."/>
            <person name="Hamid H."/>
            <person name="Hawkins E.S."/>
            <person name="Hirani K."/>
            <person name="Hogues M.E."/>
            <person name="Hollins B."/>
            <person name="Hsiao C.-H."/>
            <person name="Jabil R."/>
            <person name="James M.L."/>
            <person name="Jhangiani S.N."/>
            <person name="Johnson B."/>
            <person name="Johnson Q."/>
            <person name="Joshi V."/>
            <person name="Kalu J.B."/>
            <person name="Kam C."/>
            <person name="Kashfia A."/>
            <person name="Keebler J."/>
            <person name="Kisamo H."/>
            <person name="Kovar C.L."/>
            <person name="Lago L.A."/>
            <person name="Lai C.-Y."/>
            <person name="Laidlaw J."/>
            <person name="Lara F."/>
            <person name="Le T.-K."/>
            <person name="Lee S.L."/>
            <person name="Legall F.H."/>
            <person name="Lemon S.J."/>
            <person name="Lewis L.R."/>
            <person name="Li B."/>
            <person name="Liu Y."/>
            <person name="Liu Y.-S."/>
            <person name="Lopez J."/>
            <person name="Lozado R.J."/>
            <person name="Lu J."/>
            <person name="Madu R.C."/>
            <person name="Maheshwari M."/>
            <person name="Maheshwari R."/>
            <person name="Malloy K."/>
            <person name="Martinez E."/>
            <person name="Mathew T."/>
            <person name="Mercado I.C."/>
            <person name="Mercado C."/>
            <person name="Meyer B."/>
            <person name="Montgomery K."/>
            <person name="Morgan M.B."/>
            <person name="Munidasa M."/>
            <person name="Nazareth L.V."/>
            <person name="Nelson J."/>
            <person name="Ng B.M."/>
            <person name="Nguyen N.B."/>
            <person name="Nguyen P.Q."/>
            <person name="Nguyen T."/>
            <person name="Obregon M."/>
            <person name="Okwuonu G.O."/>
            <person name="Onwere C.G."/>
            <person name="Orozco G."/>
            <person name="Parra A."/>
            <person name="Patel S."/>
            <person name="Patil S."/>
            <person name="Perez A."/>
            <person name="Perez Y."/>
            <person name="Pham C."/>
            <person name="Primus E.L."/>
            <person name="Pu L.-L."/>
            <person name="Puazo M."/>
            <person name="Qin X."/>
            <person name="Quiroz J.B."/>
            <person name="Reese J."/>
            <person name="Richards S."/>
            <person name="Rives C.M."/>
            <person name="Robberts R."/>
            <person name="Ruiz S.J."/>
            <person name="Ruiz M.J."/>
            <person name="Santibanez J."/>
            <person name="Schneider B.W."/>
            <person name="Sisson I."/>
            <person name="Smith M."/>
            <person name="Sodergren E."/>
            <person name="Song X.-Z."/>
            <person name="Song B.B."/>
            <person name="Summersgill H."/>
            <person name="Thelus R."/>
            <person name="Thornton R.D."/>
            <person name="Trejos Z.Y."/>
            <person name="Usmani K."/>
            <person name="Vattathil S."/>
            <person name="Villasana D."/>
            <person name="Walker D.L."/>
            <person name="Wang S."/>
            <person name="Wang K."/>
            <person name="White C.S."/>
            <person name="Williams A.C."/>
            <person name="Williamson J."/>
            <person name="Wilson K."/>
            <person name="Woghiren I.O."/>
            <person name="Woodworth J.R."/>
            <person name="Worley K.C."/>
            <person name="Wright R.A."/>
            <person name="Wu W."/>
            <person name="Young L."/>
            <person name="Zhang L."/>
            <person name="Zhang J."/>
            <person name="Zhu Y."/>
            <person name="Muzny D.M."/>
            <person name="Weinstock G."/>
            <person name="Gibbs R.A."/>
        </authorList>
    </citation>
    <scope>NUCLEOTIDE SEQUENCE [LARGE SCALE GENOMIC DNA]</scope>
    <source>
        <strain evidence="11">LSR1</strain>
    </source>
</reference>
<name>A0A8R2JXD6_ACYPI</name>
<organism evidence="10 11">
    <name type="scientific">Acyrthosiphon pisum</name>
    <name type="common">Pea aphid</name>
    <dbReference type="NCBI Taxonomy" id="7029"/>
    <lineage>
        <taxon>Eukaryota</taxon>
        <taxon>Metazoa</taxon>
        <taxon>Ecdysozoa</taxon>
        <taxon>Arthropoda</taxon>
        <taxon>Hexapoda</taxon>
        <taxon>Insecta</taxon>
        <taxon>Pterygota</taxon>
        <taxon>Neoptera</taxon>
        <taxon>Paraneoptera</taxon>
        <taxon>Hemiptera</taxon>
        <taxon>Sternorrhyncha</taxon>
        <taxon>Aphidomorpha</taxon>
        <taxon>Aphidoidea</taxon>
        <taxon>Aphididae</taxon>
        <taxon>Macrosiphini</taxon>
        <taxon>Acyrthosiphon</taxon>
    </lineage>
</organism>